<organism evidence="1 2">
    <name type="scientific">Daucus carota subsp. sativus</name>
    <name type="common">Carrot</name>
    <dbReference type="NCBI Taxonomy" id="79200"/>
    <lineage>
        <taxon>Eukaryota</taxon>
        <taxon>Viridiplantae</taxon>
        <taxon>Streptophyta</taxon>
        <taxon>Embryophyta</taxon>
        <taxon>Tracheophyta</taxon>
        <taxon>Spermatophyta</taxon>
        <taxon>Magnoliopsida</taxon>
        <taxon>eudicotyledons</taxon>
        <taxon>Gunneridae</taxon>
        <taxon>Pentapetalae</taxon>
        <taxon>asterids</taxon>
        <taxon>campanulids</taxon>
        <taxon>Apiales</taxon>
        <taxon>Apiaceae</taxon>
        <taxon>Apioideae</taxon>
        <taxon>Scandiceae</taxon>
        <taxon>Daucinae</taxon>
        <taxon>Daucus</taxon>
        <taxon>Daucus sect. Daucus</taxon>
    </lineage>
</organism>
<evidence type="ECO:0000313" key="1">
    <source>
        <dbReference type="EMBL" id="WOH12200.1"/>
    </source>
</evidence>
<protein>
    <submittedName>
        <fullName evidence="1">Uncharacterized protein</fullName>
    </submittedName>
</protein>
<gene>
    <name evidence="1" type="ORF">DCAR_0831700</name>
</gene>
<dbReference type="InterPro" id="IPR055298">
    <property type="entry name" value="AtLOH3-like"/>
</dbReference>
<sequence>MLSNVVNIVTGSSKRLLELQIAYGIEVDKSVASGEREIGRGLNQIGNLQRPGSTRWTTTERVFSAMKLMKTGLRNKMEEEYLRDSMLINIEREYAENIDVDEVIDEFYAQKNHRVQLK</sequence>
<name>A0AAF1BAF7_DAUCS</name>
<reference evidence="1" key="1">
    <citation type="journal article" date="2016" name="Nat. Genet.">
        <title>A high-quality carrot genome assembly provides new insights into carotenoid accumulation and asterid genome evolution.</title>
        <authorList>
            <person name="Iorizzo M."/>
            <person name="Ellison S."/>
            <person name="Senalik D."/>
            <person name="Zeng P."/>
            <person name="Satapoomin P."/>
            <person name="Huang J."/>
            <person name="Bowman M."/>
            <person name="Iovene M."/>
            <person name="Sanseverino W."/>
            <person name="Cavagnaro P."/>
            <person name="Yildiz M."/>
            <person name="Macko-Podgorni A."/>
            <person name="Moranska E."/>
            <person name="Grzebelus E."/>
            <person name="Grzebelus D."/>
            <person name="Ashrafi H."/>
            <person name="Zheng Z."/>
            <person name="Cheng S."/>
            <person name="Spooner D."/>
            <person name="Van Deynze A."/>
            <person name="Simon P."/>
        </authorList>
    </citation>
    <scope>NUCLEOTIDE SEQUENCE</scope>
    <source>
        <tissue evidence="1">Leaf</tissue>
    </source>
</reference>
<keyword evidence="2" id="KW-1185">Reference proteome</keyword>
<reference evidence="1" key="2">
    <citation type="submission" date="2022-03" db="EMBL/GenBank/DDBJ databases">
        <title>Draft title - Genomic analysis of global carrot germplasm unveils the trajectory of domestication and the origin of high carotenoid orange carrot.</title>
        <authorList>
            <person name="Iorizzo M."/>
            <person name="Ellison S."/>
            <person name="Senalik D."/>
            <person name="Macko-Podgorni A."/>
            <person name="Grzebelus D."/>
            <person name="Bostan H."/>
            <person name="Rolling W."/>
            <person name="Curaba J."/>
            <person name="Simon P."/>
        </authorList>
    </citation>
    <scope>NUCLEOTIDE SEQUENCE</scope>
    <source>
        <tissue evidence="1">Leaf</tissue>
    </source>
</reference>
<dbReference type="AlphaFoldDB" id="A0AAF1BAF7"/>
<accession>A0AAF1BAF7</accession>
<dbReference type="EMBL" id="CP093350">
    <property type="protein sequence ID" value="WOH12200.1"/>
    <property type="molecule type" value="Genomic_DNA"/>
</dbReference>
<evidence type="ECO:0000313" key="2">
    <source>
        <dbReference type="Proteomes" id="UP000077755"/>
    </source>
</evidence>
<dbReference type="Proteomes" id="UP000077755">
    <property type="component" value="Chromosome 8"/>
</dbReference>
<proteinExistence type="predicted"/>
<dbReference type="PANTHER" id="PTHR11697">
    <property type="entry name" value="GENERAL TRANSCRIPTION FACTOR 2-RELATED ZINC FINGER PROTEIN"/>
    <property type="match status" value="1"/>
</dbReference>
<dbReference type="PANTHER" id="PTHR11697:SF230">
    <property type="entry name" value="ZINC FINGER, MYM DOMAIN CONTAINING 1"/>
    <property type="match status" value="1"/>
</dbReference>